<dbReference type="EMBL" id="MU277201">
    <property type="protein sequence ID" value="KAI0063927.1"/>
    <property type="molecule type" value="Genomic_DNA"/>
</dbReference>
<sequence length="576" mass="64922">MEGEKCAEVYWDNAVRSRLEFIGPTLPLVESERIADVYRRIDAEVAAIHMALSFSKSLRNAIAPVSRLPPEILTIISGLHALHDPPRKRYLGWMKITHVCQHWRAIAIDAISLWRNIDMDIGAKWVDTMLNRARGSPVVLSNSLDHPVAKPMVEVVIKHIAQTRELSIHGGSRKPSHQAILELCRRLTVSAPLLRSLSLSRSTGRYSLPQDAFGDCTPQLRRVNLFNIVFPWRLCFTKNLTHLSVVRDYDDEELNLSLPPISVDDVLDFLNESPNLQKLTSVHCFPPFLPGRRQNRPAVNLSHLTSLDLSVIVIPPTAHLNVVVALSEDIRNTAFRAVLAALSTRIGSCAALPYFRVRFSNNEPNLPFEQDLHVELDRSSDHDFSNPQPALHMWIFTERTYALHGDLAGAFMLALPPALGGLTKLETHIGTEDDFSELADFLPYVWLETFGRRTEVREVHADYGIAEDLCEALSKVQDPETERWHHYMSSPALVVQPTFFLPKLSFLALHHVDPSSELEYDGQSSRPLSEMLVQTLEARRLAGFPLDTLHLVAHTRPDSQWVEKLSAIITIGLDIQ</sequence>
<evidence type="ECO:0000313" key="2">
    <source>
        <dbReference type="Proteomes" id="UP000814140"/>
    </source>
</evidence>
<gene>
    <name evidence="1" type="ORF">BV25DRAFT_1837462</name>
</gene>
<evidence type="ECO:0000313" key="1">
    <source>
        <dbReference type="EMBL" id="KAI0063927.1"/>
    </source>
</evidence>
<keyword evidence="2" id="KW-1185">Reference proteome</keyword>
<comment type="caution">
    <text evidence="1">The sequence shown here is derived from an EMBL/GenBank/DDBJ whole genome shotgun (WGS) entry which is preliminary data.</text>
</comment>
<proteinExistence type="predicted"/>
<accession>A0ACB8T672</accession>
<dbReference type="Proteomes" id="UP000814140">
    <property type="component" value="Unassembled WGS sequence"/>
</dbReference>
<reference evidence="1" key="1">
    <citation type="submission" date="2021-03" db="EMBL/GenBank/DDBJ databases">
        <authorList>
            <consortium name="DOE Joint Genome Institute"/>
            <person name="Ahrendt S."/>
            <person name="Looney B.P."/>
            <person name="Miyauchi S."/>
            <person name="Morin E."/>
            <person name="Drula E."/>
            <person name="Courty P.E."/>
            <person name="Chicoki N."/>
            <person name="Fauchery L."/>
            <person name="Kohler A."/>
            <person name="Kuo A."/>
            <person name="Labutti K."/>
            <person name="Pangilinan J."/>
            <person name="Lipzen A."/>
            <person name="Riley R."/>
            <person name="Andreopoulos W."/>
            <person name="He G."/>
            <person name="Johnson J."/>
            <person name="Barry K.W."/>
            <person name="Grigoriev I.V."/>
            <person name="Nagy L."/>
            <person name="Hibbett D."/>
            <person name="Henrissat B."/>
            <person name="Matheny P.B."/>
            <person name="Labbe J."/>
            <person name="Martin F."/>
        </authorList>
    </citation>
    <scope>NUCLEOTIDE SEQUENCE</scope>
    <source>
        <strain evidence="1">HHB10654</strain>
    </source>
</reference>
<name>A0ACB8T672_9AGAM</name>
<protein>
    <submittedName>
        <fullName evidence="1">Uncharacterized protein</fullName>
    </submittedName>
</protein>
<reference evidence="1" key="2">
    <citation type="journal article" date="2022" name="New Phytol.">
        <title>Evolutionary transition to the ectomycorrhizal habit in the genomes of a hyperdiverse lineage of mushroom-forming fungi.</title>
        <authorList>
            <person name="Looney B."/>
            <person name="Miyauchi S."/>
            <person name="Morin E."/>
            <person name="Drula E."/>
            <person name="Courty P.E."/>
            <person name="Kohler A."/>
            <person name="Kuo A."/>
            <person name="LaButti K."/>
            <person name="Pangilinan J."/>
            <person name="Lipzen A."/>
            <person name="Riley R."/>
            <person name="Andreopoulos W."/>
            <person name="He G."/>
            <person name="Johnson J."/>
            <person name="Nolan M."/>
            <person name="Tritt A."/>
            <person name="Barry K.W."/>
            <person name="Grigoriev I.V."/>
            <person name="Nagy L.G."/>
            <person name="Hibbett D."/>
            <person name="Henrissat B."/>
            <person name="Matheny P.B."/>
            <person name="Labbe J."/>
            <person name="Martin F.M."/>
        </authorList>
    </citation>
    <scope>NUCLEOTIDE SEQUENCE</scope>
    <source>
        <strain evidence="1">HHB10654</strain>
    </source>
</reference>
<organism evidence="1 2">
    <name type="scientific">Artomyces pyxidatus</name>
    <dbReference type="NCBI Taxonomy" id="48021"/>
    <lineage>
        <taxon>Eukaryota</taxon>
        <taxon>Fungi</taxon>
        <taxon>Dikarya</taxon>
        <taxon>Basidiomycota</taxon>
        <taxon>Agaricomycotina</taxon>
        <taxon>Agaricomycetes</taxon>
        <taxon>Russulales</taxon>
        <taxon>Auriscalpiaceae</taxon>
        <taxon>Artomyces</taxon>
    </lineage>
</organism>